<name>A0A6P3ZU30_ZIZJJ</name>
<dbReference type="SUPFAM" id="SSF101148">
    <property type="entry name" value="Plant invertase/pectin methylesterase inhibitor"/>
    <property type="match status" value="1"/>
</dbReference>
<feature type="signal peptide" evidence="4">
    <location>
        <begin position="1"/>
        <end position="22"/>
    </location>
</feature>
<protein>
    <submittedName>
        <fullName evidence="7">Pectinesterase inhibitor 10</fullName>
    </submittedName>
</protein>
<sequence length="278" mass="29136">MKSKNSLIPLIFSLIFFHSAEAICKPRGFDYIQPSSNASTSTSQQQQSPSPSAPAPNQVPSSPPSTSTPISNANSNPPSSEPQPPSSSSSSPAKTFTPSPAPPPTSSSRPLAGINLFNQPTPKTEPTTVDPAVKKICDSTDYPTLCLASLTPFLIVGKTDPVSILELAIKASTQQAKLALEAATKLASAPNLPPRKASGLSDCQYMFNDALDNLESAMDAIPSKDYGTVNSMLSAVITDSETCEDGFTGQSPLAEFDDKLRMMGSNCLAISSLISPII</sequence>
<dbReference type="AlphaFoldDB" id="A0A6P3ZU30"/>
<dbReference type="NCBIfam" id="TIGR01614">
    <property type="entry name" value="PME_inhib"/>
    <property type="match status" value="1"/>
</dbReference>
<evidence type="ECO:0000313" key="6">
    <source>
        <dbReference type="Proteomes" id="UP001652623"/>
    </source>
</evidence>
<dbReference type="GeneID" id="107419015"/>
<dbReference type="InterPro" id="IPR035513">
    <property type="entry name" value="Invertase/methylesterase_inhib"/>
</dbReference>
<organism evidence="6 7">
    <name type="scientific">Ziziphus jujuba</name>
    <name type="common">Chinese jujube</name>
    <name type="synonym">Ziziphus sativa</name>
    <dbReference type="NCBI Taxonomy" id="326968"/>
    <lineage>
        <taxon>Eukaryota</taxon>
        <taxon>Viridiplantae</taxon>
        <taxon>Streptophyta</taxon>
        <taxon>Embryophyta</taxon>
        <taxon>Tracheophyta</taxon>
        <taxon>Spermatophyta</taxon>
        <taxon>Magnoliopsida</taxon>
        <taxon>eudicotyledons</taxon>
        <taxon>Gunneridae</taxon>
        <taxon>Pentapetalae</taxon>
        <taxon>rosids</taxon>
        <taxon>fabids</taxon>
        <taxon>Rosales</taxon>
        <taxon>Rhamnaceae</taxon>
        <taxon>Paliureae</taxon>
        <taxon>Ziziphus</taxon>
    </lineage>
</organism>
<gene>
    <name evidence="7" type="primary">LOC107419015</name>
</gene>
<evidence type="ECO:0000256" key="4">
    <source>
        <dbReference type="SAM" id="SignalP"/>
    </source>
</evidence>
<dbReference type="InParanoid" id="A0A6P3ZU30"/>
<accession>A0A6P3ZU30</accession>
<evidence type="ECO:0000256" key="3">
    <source>
        <dbReference type="SAM" id="MobiDB-lite"/>
    </source>
</evidence>
<dbReference type="Proteomes" id="UP001652623">
    <property type="component" value="Chromosome 11"/>
</dbReference>
<dbReference type="GO" id="GO:0004857">
    <property type="term" value="F:enzyme inhibitor activity"/>
    <property type="evidence" value="ECO:0007669"/>
    <property type="project" value="InterPro"/>
</dbReference>
<dbReference type="SMART" id="SM00856">
    <property type="entry name" value="PMEI"/>
    <property type="match status" value="1"/>
</dbReference>
<evidence type="ECO:0000313" key="7">
    <source>
        <dbReference type="RefSeq" id="XP_015883215.1"/>
    </source>
</evidence>
<feature type="domain" description="Pectinesterase inhibitor" evidence="5">
    <location>
        <begin position="128"/>
        <end position="270"/>
    </location>
</feature>
<evidence type="ECO:0000259" key="5">
    <source>
        <dbReference type="SMART" id="SM00856"/>
    </source>
</evidence>
<dbReference type="InterPro" id="IPR006501">
    <property type="entry name" value="Pectinesterase_inhib_dom"/>
</dbReference>
<feature type="region of interest" description="Disordered" evidence="3">
    <location>
        <begin position="34"/>
        <end position="129"/>
    </location>
</feature>
<feature type="compositionally biased region" description="Low complexity" evidence="3">
    <location>
        <begin position="34"/>
        <end position="78"/>
    </location>
</feature>
<reference evidence="7" key="1">
    <citation type="submission" date="2025-08" db="UniProtKB">
        <authorList>
            <consortium name="RefSeq"/>
        </authorList>
    </citation>
    <scope>IDENTIFICATION</scope>
    <source>
        <tissue evidence="7">Seedling</tissue>
    </source>
</reference>
<feature type="compositionally biased region" description="Low complexity" evidence="3">
    <location>
        <begin position="86"/>
        <end position="98"/>
    </location>
</feature>
<proteinExistence type="inferred from homology"/>
<feature type="compositionally biased region" description="Polar residues" evidence="3">
    <location>
        <begin position="116"/>
        <end position="127"/>
    </location>
</feature>
<dbReference type="FunCoup" id="A0A6P3ZU30">
    <property type="interactions" value="15"/>
</dbReference>
<dbReference type="KEGG" id="zju:107419015"/>
<dbReference type="FunFam" id="1.20.140.40:FF:000003">
    <property type="entry name" value="Invertase/pectin methylesterase inhibitor family protein"/>
    <property type="match status" value="1"/>
</dbReference>
<comment type="similarity">
    <text evidence="2">Belongs to the PMEI family.</text>
</comment>
<dbReference type="RefSeq" id="XP_015883215.1">
    <property type="nucleotide sequence ID" value="XM_016027729.4"/>
</dbReference>
<keyword evidence="1 4" id="KW-0732">Signal</keyword>
<feature type="chain" id="PRO_5027596826" evidence="4">
    <location>
        <begin position="23"/>
        <end position="278"/>
    </location>
</feature>
<evidence type="ECO:0000256" key="2">
    <source>
        <dbReference type="ARBA" id="ARBA00038471"/>
    </source>
</evidence>
<dbReference type="Pfam" id="PF04043">
    <property type="entry name" value="PMEI"/>
    <property type="match status" value="1"/>
</dbReference>
<dbReference type="Gene3D" id="1.20.140.40">
    <property type="entry name" value="Invertase/pectin methylesterase inhibitor family protein"/>
    <property type="match status" value="1"/>
</dbReference>
<dbReference type="CDD" id="cd15800">
    <property type="entry name" value="PMEI-like_2"/>
    <property type="match status" value="1"/>
</dbReference>
<dbReference type="PANTHER" id="PTHR31080:SF68">
    <property type="entry name" value="PLANT INVERTASE_PECTIN METHYLESTERASE INHIBITOR SUPERFAMILY PROTEIN"/>
    <property type="match status" value="1"/>
</dbReference>
<dbReference type="InterPro" id="IPR051955">
    <property type="entry name" value="PME_Inhibitor"/>
</dbReference>
<evidence type="ECO:0000256" key="1">
    <source>
        <dbReference type="ARBA" id="ARBA00022729"/>
    </source>
</evidence>
<dbReference type="PANTHER" id="PTHR31080">
    <property type="entry name" value="PECTINESTERASE INHIBITOR-LIKE"/>
    <property type="match status" value="1"/>
</dbReference>
<keyword evidence="6" id="KW-1185">Reference proteome</keyword>